<dbReference type="Proteomes" id="UP000077628">
    <property type="component" value="Unassembled WGS sequence"/>
</dbReference>
<organism evidence="1 2">
    <name type="scientific">Methylomonas koyamae</name>
    <dbReference type="NCBI Taxonomy" id="702114"/>
    <lineage>
        <taxon>Bacteria</taxon>
        <taxon>Pseudomonadati</taxon>
        <taxon>Pseudomonadota</taxon>
        <taxon>Gammaproteobacteria</taxon>
        <taxon>Methylococcales</taxon>
        <taxon>Methylococcaceae</taxon>
        <taxon>Methylomonas</taxon>
    </lineage>
</organism>
<name>A0A177NLJ8_9GAMM</name>
<gene>
    <name evidence="1" type="ORF">A1355_05965</name>
</gene>
<accession>A0A177NLJ8</accession>
<dbReference type="AlphaFoldDB" id="A0A177NLJ8"/>
<keyword evidence="2" id="KW-1185">Reference proteome</keyword>
<dbReference type="EMBL" id="LUUK01000170">
    <property type="protein sequence ID" value="OAI18273.1"/>
    <property type="molecule type" value="Genomic_DNA"/>
</dbReference>
<proteinExistence type="predicted"/>
<evidence type="ECO:0000313" key="1">
    <source>
        <dbReference type="EMBL" id="OAI18273.1"/>
    </source>
</evidence>
<dbReference type="RefSeq" id="WP_064028733.1">
    <property type="nucleotide sequence ID" value="NZ_LUUK01000170.1"/>
</dbReference>
<comment type="caution">
    <text evidence="1">The sequence shown here is derived from an EMBL/GenBank/DDBJ whole genome shotgun (WGS) entry which is preliminary data.</text>
</comment>
<protein>
    <submittedName>
        <fullName evidence="1">Uncharacterized protein</fullName>
    </submittedName>
</protein>
<evidence type="ECO:0000313" key="2">
    <source>
        <dbReference type="Proteomes" id="UP000077628"/>
    </source>
</evidence>
<reference evidence="2" key="1">
    <citation type="submission" date="2016-03" db="EMBL/GenBank/DDBJ databases">
        <authorList>
            <person name="Heylen K."/>
            <person name="De Vos P."/>
            <person name="Vekeman B."/>
        </authorList>
    </citation>
    <scope>NUCLEOTIDE SEQUENCE [LARGE SCALE GENOMIC DNA]</scope>
    <source>
        <strain evidence="2">R-45383</strain>
    </source>
</reference>
<sequence length="136" mass="16219">MMIEVHDDAVDDIEGISQINMSDSLKLVSFIEQLCTDQRLIAKLLENGFGENRQGPISVKKWGSVHKLEHLPVWRLRAWDLEKQGLNYRLIYFFNWMDRNYYIMAVVHRSDLDYDDKYNEIRIRVTKRIQNEFPGI</sequence>